<organism evidence="9 10">
    <name type="scientific">Clostridium innocuum</name>
    <dbReference type="NCBI Taxonomy" id="1522"/>
    <lineage>
        <taxon>Bacteria</taxon>
        <taxon>Bacillati</taxon>
        <taxon>Bacillota</taxon>
        <taxon>Clostridia</taxon>
        <taxon>Eubacteriales</taxon>
        <taxon>Clostridiaceae</taxon>
        <taxon>Clostridium</taxon>
    </lineage>
</organism>
<dbReference type="PROSITE" id="PS00729">
    <property type="entry name" value="AP_NUCLEASE_F2_1"/>
    <property type="match status" value="1"/>
</dbReference>
<dbReference type="GO" id="GO:0008833">
    <property type="term" value="F:deoxyribonuclease IV (phage-T4-induced) activity"/>
    <property type="evidence" value="ECO:0007669"/>
    <property type="project" value="UniProtKB-UniRule"/>
</dbReference>
<proteinExistence type="inferred from homology"/>
<dbReference type="CDD" id="cd00019">
    <property type="entry name" value="AP2Ec"/>
    <property type="match status" value="1"/>
</dbReference>
<dbReference type="GO" id="GO:0008081">
    <property type="term" value="F:phosphoric diester hydrolase activity"/>
    <property type="evidence" value="ECO:0007669"/>
    <property type="project" value="TreeGrafter"/>
</dbReference>
<feature type="binding site" evidence="7">
    <location>
        <position position="229"/>
    </location>
    <ligand>
        <name>Zn(2+)</name>
        <dbReference type="ChEBI" id="CHEBI:29105"/>
        <label>3</label>
    </ligand>
</feature>
<keyword evidence="4 7" id="KW-0378">Hydrolase</keyword>
<feature type="domain" description="Xylose isomerase-like TIM barrel" evidence="8">
    <location>
        <begin position="20"/>
        <end position="278"/>
    </location>
</feature>
<evidence type="ECO:0000256" key="4">
    <source>
        <dbReference type="ARBA" id="ARBA00022801"/>
    </source>
</evidence>
<accession>A0A099IA84</accession>
<dbReference type="EMBL" id="JQIF01000032">
    <property type="protein sequence ID" value="KGJ53813.1"/>
    <property type="molecule type" value="Genomic_DNA"/>
</dbReference>
<feature type="binding site" evidence="7">
    <location>
        <position position="70"/>
    </location>
    <ligand>
        <name>Zn(2+)</name>
        <dbReference type="ChEBI" id="CHEBI:29105"/>
        <label>1</label>
    </ligand>
</feature>
<comment type="similarity">
    <text evidence="1 7">Belongs to the AP endonuclease 2 family.</text>
</comment>
<evidence type="ECO:0000256" key="3">
    <source>
        <dbReference type="ARBA" id="ARBA00022763"/>
    </source>
</evidence>
<feature type="binding site" evidence="7">
    <location>
        <position position="214"/>
    </location>
    <ligand>
        <name>Zn(2+)</name>
        <dbReference type="ChEBI" id="CHEBI:29105"/>
        <label>2</label>
    </ligand>
</feature>
<comment type="function">
    <text evidence="7">Endonuclease IV plays a role in DNA repair. It cleaves phosphodiester bonds at apurinic or apyrimidinic (AP) sites, generating a 3'-hydroxyl group and a 5'-terminal sugar phosphate.</text>
</comment>
<dbReference type="GO" id="GO:0006284">
    <property type="term" value="P:base-excision repair"/>
    <property type="evidence" value="ECO:0007669"/>
    <property type="project" value="TreeGrafter"/>
</dbReference>
<comment type="cofactor">
    <cofactor evidence="7">
        <name>Zn(2+)</name>
        <dbReference type="ChEBI" id="CHEBI:29105"/>
    </cofactor>
    <text evidence="7">Binds 3 Zn(2+) ions.</text>
</comment>
<dbReference type="PANTHER" id="PTHR21445:SF0">
    <property type="entry name" value="APURINIC-APYRIMIDINIC ENDONUCLEASE"/>
    <property type="match status" value="1"/>
</dbReference>
<name>A0A099IA84_CLOIN</name>
<keyword evidence="7 9" id="KW-0255">Endonuclease</keyword>
<keyword evidence="6 7" id="KW-0234">DNA repair</keyword>
<evidence type="ECO:0000256" key="1">
    <source>
        <dbReference type="ARBA" id="ARBA00005340"/>
    </source>
</evidence>
<dbReference type="NCBIfam" id="TIGR00587">
    <property type="entry name" value="nfo"/>
    <property type="match status" value="1"/>
</dbReference>
<comment type="caution">
    <text evidence="9">The sequence shown here is derived from an EMBL/GenBank/DDBJ whole genome shotgun (WGS) entry which is preliminary data.</text>
</comment>
<dbReference type="FunFam" id="3.20.20.150:FF:000001">
    <property type="entry name" value="Probable endonuclease 4"/>
    <property type="match status" value="1"/>
</dbReference>
<dbReference type="PANTHER" id="PTHR21445">
    <property type="entry name" value="ENDONUCLEASE IV ENDODEOXYRIBONUCLEASE IV"/>
    <property type="match status" value="1"/>
</dbReference>
<feature type="binding site" evidence="7">
    <location>
        <position position="180"/>
    </location>
    <ligand>
        <name>Zn(2+)</name>
        <dbReference type="ChEBI" id="CHEBI:29105"/>
        <label>2</label>
    </ligand>
</feature>
<dbReference type="GO" id="GO:0003906">
    <property type="term" value="F:DNA-(apurinic or apyrimidinic site) endonuclease activity"/>
    <property type="evidence" value="ECO:0007669"/>
    <property type="project" value="TreeGrafter"/>
</dbReference>
<dbReference type="GO" id="GO:0008270">
    <property type="term" value="F:zinc ion binding"/>
    <property type="evidence" value="ECO:0007669"/>
    <property type="project" value="UniProtKB-UniRule"/>
</dbReference>
<dbReference type="InterPro" id="IPR036237">
    <property type="entry name" value="Xyl_isomerase-like_sf"/>
</dbReference>
<comment type="catalytic activity">
    <reaction evidence="7">
        <text>Endonucleolytic cleavage to 5'-phosphooligonucleotide end-products.</text>
        <dbReference type="EC" id="3.1.21.2"/>
    </reaction>
</comment>
<dbReference type="NCBIfam" id="NF002196">
    <property type="entry name" value="PRK01060.1-1"/>
    <property type="match status" value="1"/>
</dbReference>
<feature type="binding site" evidence="7">
    <location>
        <position position="259"/>
    </location>
    <ligand>
        <name>Zn(2+)</name>
        <dbReference type="ChEBI" id="CHEBI:29105"/>
        <label>2</label>
    </ligand>
</feature>
<dbReference type="Pfam" id="PF01261">
    <property type="entry name" value="AP_endonuc_2"/>
    <property type="match status" value="1"/>
</dbReference>
<keyword evidence="2 7" id="KW-0479">Metal-binding</keyword>
<feature type="binding site" evidence="7">
    <location>
        <position position="146"/>
    </location>
    <ligand>
        <name>Zn(2+)</name>
        <dbReference type="ChEBI" id="CHEBI:29105"/>
        <label>1</label>
    </ligand>
</feature>
<dbReference type="HAMAP" id="MF_00152">
    <property type="entry name" value="Nfo"/>
    <property type="match status" value="1"/>
</dbReference>
<feature type="binding site" evidence="7">
    <location>
        <position position="183"/>
    </location>
    <ligand>
        <name>Zn(2+)</name>
        <dbReference type="ChEBI" id="CHEBI:29105"/>
        <label>3</label>
    </ligand>
</feature>
<evidence type="ECO:0000313" key="10">
    <source>
        <dbReference type="Proteomes" id="UP000030008"/>
    </source>
</evidence>
<dbReference type="Gene3D" id="3.20.20.150">
    <property type="entry name" value="Divalent-metal-dependent TIM barrel enzymes"/>
    <property type="match status" value="1"/>
</dbReference>
<dbReference type="GO" id="GO:0003677">
    <property type="term" value="F:DNA binding"/>
    <property type="evidence" value="ECO:0007669"/>
    <property type="project" value="InterPro"/>
</dbReference>
<feature type="binding site" evidence="7">
    <location>
        <position position="227"/>
    </location>
    <ligand>
        <name>Zn(2+)</name>
        <dbReference type="ChEBI" id="CHEBI:29105"/>
        <label>3</label>
    </ligand>
</feature>
<dbReference type="RefSeq" id="WP_044904748.1">
    <property type="nucleotide sequence ID" value="NZ_BAABYY010000001.1"/>
</dbReference>
<evidence type="ECO:0000256" key="2">
    <source>
        <dbReference type="ARBA" id="ARBA00022723"/>
    </source>
</evidence>
<dbReference type="EC" id="3.1.21.2" evidence="7"/>
<dbReference type="PROSITE" id="PS00730">
    <property type="entry name" value="AP_NUCLEASE_F2_2"/>
    <property type="match status" value="1"/>
</dbReference>
<keyword evidence="7" id="KW-0540">Nuclease</keyword>
<dbReference type="PROSITE" id="PS51432">
    <property type="entry name" value="AP_NUCLEASE_F2_4"/>
    <property type="match status" value="1"/>
</dbReference>
<keyword evidence="5 7" id="KW-0862">Zinc</keyword>
<evidence type="ECO:0000259" key="8">
    <source>
        <dbReference type="Pfam" id="PF01261"/>
    </source>
</evidence>
<reference evidence="9 10" key="1">
    <citation type="submission" date="2014-08" db="EMBL/GenBank/DDBJ databases">
        <title>Clostridium innocuum, an unnegligible vancomycin-resistant pathogen causing extra-intestinal infections.</title>
        <authorList>
            <person name="Feng Y."/>
            <person name="Chiu C.-H."/>
        </authorList>
    </citation>
    <scope>NUCLEOTIDE SEQUENCE [LARGE SCALE GENOMIC DNA]</scope>
    <source>
        <strain evidence="9 10">AN88</strain>
    </source>
</reference>
<gene>
    <name evidence="7" type="primary">nfo</name>
    <name evidence="9" type="ORF">CIAN88_07020</name>
</gene>
<keyword evidence="3 7" id="KW-0227">DNA damage</keyword>
<feature type="binding site" evidence="7">
    <location>
        <position position="111"/>
    </location>
    <ligand>
        <name>Zn(2+)</name>
        <dbReference type="ChEBI" id="CHEBI:29105"/>
        <label>1</label>
    </ligand>
</feature>
<feature type="binding site" evidence="7">
    <location>
        <position position="146"/>
    </location>
    <ligand>
        <name>Zn(2+)</name>
        <dbReference type="ChEBI" id="CHEBI:29105"/>
        <label>2</label>
    </ligand>
</feature>
<protein>
    <recommendedName>
        <fullName evidence="7">Probable endonuclease 4</fullName>
        <ecNumber evidence="7">3.1.21.2</ecNumber>
    </recommendedName>
    <alternativeName>
        <fullName evidence="7">Endodeoxyribonuclease IV</fullName>
    </alternativeName>
    <alternativeName>
        <fullName evidence="7">Endonuclease IV</fullName>
    </alternativeName>
</protein>
<evidence type="ECO:0000256" key="7">
    <source>
        <dbReference type="HAMAP-Rule" id="MF_00152"/>
    </source>
</evidence>
<dbReference type="InterPro" id="IPR018246">
    <property type="entry name" value="AP_endonuc_F2_Zn_BS"/>
</dbReference>
<sequence length="293" mass="32771">MKLGCHVSMSAPDYVLGSVKEAISYGANAFMLYTGAPQNTRRKAMHELKIEEAHSLMKEHGIDEGSMIVHAPYIINLANCVREETFALGVEFLQKEIARVQALHATVLVLHPGSHVKAGEEEGLKKIVEGLDLAMQDVQDVQISIETMAGKGSEIGYSFAHIRYLMDHAKYGDRLRVCLDTCHIHDAGYDLSDFDKVLDEFDAVIGLERLACMHINDSKNVQGARKDRHANIGFGEIGFEKLNAIVHNERVKDVVKILETPYVEDHPPYRQEIAMLRSGVFDEQIMEKIKGDI</sequence>
<dbReference type="PROSITE" id="PS00731">
    <property type="entry name" value="AP_NUCLEASE_F2_3"/>
    <property type="match status" value="1"/>
</dbReference>
<dbReference type="InterPro" id="IPR001719">
    <property type="entry name" value="AP_endonuc_2"/>
</dbReference>
<dbReference type="SUPFAM" id="SSF51658">
    <property type="entry name" value="Xylose isomerase-like"/>
    <property type="match status" value="1"/>
</dbReference>
<evidence type="ECO:0000256" key="6">
    <source>
        <dbReference type="ARBA" id="ARBA00023204"/>
    </source>
</evidence>
<evidence type="ECO:0000256" key="5">
    <source>
        <dbReference type="ARBA" id="ARBA00022833"/>
    </source>
</evidence>
<dbReference type="InterPro" id="IPR013022">
    <property type="entry name" value="Xyl_isomerase-like_TIM-brl"/>
</dbReference>
<dbReference type="AlphaFoldDB" id="A0A099IA84"/>
<dbReference type="SMART" id="SM00518">
    <property type="entry name" value="AP2Ec"/>
    <property type="match status" value="1"/>
</dbReference>
<dbReference type="Proteomes" id="UP000030008">
    <property type="component" value="Unassembled WGS sequence"/>
</dbReference>
<evidence type="ECO:0000313" key="9">
    <source>
        <dbReference type="EMBL" id="KGJ53813.1"/>
    </source>
</evidence>